<dbReference type="PROSITE" id="PS51832">
    <property type="entry name" value="HD_GYP"/>
    <property type="match status" value="1"/>
</dbReference>
<dbReference type="PANTHER" id="PTHR43155:SF2">
    <property type="entry name" value="CYCLIC DI-GMP PHOSPHODIESTERASE PA4108"/>
    <property type="match status" value="1"/>
</dbReference>
<dbReference type="SMART" id="SM00471">
    <property type="entry name" value="HDc"/>
    <property type="match status" value="1"/>
</dbReference>
<feature type="domain" description="HD-GYP" evidence="1">
    <location>
        <begin position="135"/>
        <end position="330"/>
    </location>
</feature>
<dbReference type="CDD" id="cd00130">
    <property type="entry name" value="PAS"/>
    <property type="match status" value="1"/>
</dbReference>
<proteinExistence type="predicted"/>
<dbReference type="CDD" id="cd00077">
    <property type="entry name" value="HDc"/>
    <property type="match status" value="1"/>
</dbReference>
<dbReference type="Gene3D" id="3.30.450.20">
    <property type="entry name" value="PAS domain"/>
    <property type="match status" value="1"/>
</dbReference>
<dbReference type="SUPFAM" id="SSF55785">
    <property type="entry name" value="PYP-like sensor domain (PAS domain)"/>
    <property type="match status" value="1"/>
</dbReference>
<organism evidence="2">
    <name type="scientific">bioreactor metagenome</name>
    <dbReference type="NCBI Taxonomy" id="1076179"/>
    <lineage>
        <taxon>unclassified sequences</taxon>
        <taxon>metagenomes</taxon>
        <taxon>ecological metagenomes</taxon>
    </lineage>
</organism>
<dbReference type="EMBL" id="VSSQ01034748">
    <property type="protein sequence ID" value="MPM86794.1"/>
    <property type="molecule type" value="Genomic_DNA"/>
</dbReference>
<dbReference type="InterPro" id="IPR006675">
    <property type="entry name" value="HDIG_dom"/>
</dbReference>
<dbReference type="InterPro" id="IPR037522">
    <property type="entry name" value="HD_GYP_dom"/>
</dbReference>
<accession>A0A645DBR5</accession>
<dbReference type="Gene3D" id="1.10.3210.10">
    <property type="entry name" value="Hypothetical protein af1432"/>
    <property type="match status" value="1"/>
</dbReference>
<dbReference type="PANTHER" id="PTHR43155">
    <property type="entry name" value="CYCLIC DI-GMP PHOSPHODIESTERASE PA4108-RELATED"/>
    <property type="match status" value="1"/>
</dbReference>
<comment type="caution">
    <text evidence="2">The sequence shown here is derived from an EMBL/GenBank/DDBJ whole genome shotgun (WGS) entry which is preliminary data.</text>
</comment>
<dbReference type="Pfam" id="PF13487">
    <property type="entry name" value="HD_5"/>
    <property type="match status" value="1"/>
</dbReference>
<dbReference type="AlphaFoldDB" id="A0A645DBR5"/>
<dbReference type="InterPro" id="IPR000014">
    <property type="entry name" value="PAS"/>
</dbReference>
<protein>
    <recommendedName>
        <fullName evidence="1">HD-GYP domain-containing protein</fullName>
    </recommendedName>
</protein>
<dbReference type="NCBIfam" id="TIGR00277">
    <property type="entry name" value="HDIG"/>
    <property type="match status" value="1"/>
</dbReference>
<evidence type="ECO:0000259" key="1">
    <source>
        <dbReference type="PROSITE" id="PS51832"/>
    </source>
</evidence>
<dbReference type="SMART" id="SM00091">
    <property type="entry name" value="PAS"/>
    <property type="match status" value="1"/>
</dbReference>
<name>A0A645DBR5_9ZZZZ</name>
<sequence>MDGQLFTRIAKAVQSSSLHGWLVIDRDFNIVFVNDTFCKLWHRDRDQLINKSLLDALYNGKKTDEDNNYHGPLIETMDTGREFPLLEACISNPYDKSYVWYLASTFVLRDSEDEPEYAVGVYVPIDKFKVIEAKLDVINLSIIKAFCKAIGIRDTYTKQHSEHVAALMVELAEFMKMARDGVTIAYLAGIVHDVGKIGVPERILNKPGSLNDNEYESVKRHAIKGADILSDIDGFEVIASIVRHHHERFDGLGYPAGLAGDAIPVYSRMLSVCDAYDAMTSARCYRKPYTVRQALDEIRRCAGTQFDPEISNAFIEFMEQSRMKDNGSNT</sequence>
<dbReference type="SUPFAM" id="SSF109604">
    <property type="entry name" value="HD-domain/PDEase-like"/>
    <property type="match status" value="1"/>
</dbReference>
<dbReference type="InterPro" id="IPR035965">
    <property type="entry name" value="PAS-like_dom_sf"/>
</dbReference>
<dbReference type="Pfam" id="PF13426">
    <property type="entry name" value="PAS_9"/>
    <property type="match status" value="1"/>
</dbReference>
<evidence type="ECO:0000313" key="2">
    <source>
        <dbReference type="EMBL" id="MPM86794.1"/>
    </source>
</evidence>
<reference evidence="2" key="1">
    <citation type="submission" date="2019-08" db="EMBL/GenBank/DDBJ databases">
        <authorList>
            <person name="Kucharzyk K."/>
            <person name="Murdoch R.W."/>
            <person name="Higgins S."/>
            <person name="Loffler F."/>
        </authorList>
    </citation>
    <scope>NUCLEOTIDE SEQUENCE</scope>
</reference>
<dbReference type="InterPro" id="IPR003607">
    <property type="entry name" value="HD/PDEase_dom"/>
</dbReference>
<gene>
    <name evidence="2" type="ORF">SDC9_133886</name>
</gene>